<dbReference type="Proteomes" id="UP000694389">
    <property type="component" value="Unassembled WGS sequence"/>
</dbReference>
<dbReference type="Ensembl" id="ENSDLAT00005001771.2">
    <property type="protein sequence ID" value="ENSDLAP00005001693.1"/>
    <property type="gene ID" value="ENSDLAG00005000807.2"/>
</dbReference>
<sequence>MTHTLFGSMAEFAALYSEWRTCAYKISCKQETKARGQKIKRCSAGNCCSSKQYLAACLKVYLMTLPSISYTLSYMTRSMI</sequence>
<organism evidence="1 2">
    <name type="scientific">Dicentrarchus labrax</name>
    <name type="common">European seabass</name>
    <name type="synonym">Morone labrax</name>
    <dbReference type="NCBI Taxonomy" id="13489"/>
    <lineage>
        <taxon>Eukaryota</taxon>
        <taxon>Metazoa</taxon>
        <taxon>Chordata</taxon>
        <taxon>Craniata</taxon>
        <taxon>Vertebrata</taxon>
        <taxon>Euteleostomi</taxon>
        <taxon>Actinopterygii</taxon>
        <taxon>Neopterygii</taxon>
        <taxon>Teleostei</taxon>
        <taxon>Neoteleostei</taxon>
        <taxon>Acanthomorphata</taxon>
        <taxon>Eupercaria</taxon>
        <taxon>Moronidae</taxon>
        <taxon>Dicentrarchus</taxon>
    </lineage>
</organism>
<reference evidence="1" key="1">
    <citation type="submission" date="2025-08" db="UniProtKB">
        <authorList>
            <consortium name="Ensembl"/>
        </authorList>
    </citation>
    <scope>IDENTIFICATION</scope>
</reference>
<evidence type="ECO:0000313" key="2">
    <source>
        <dbReference type="Proteomes" id="UP000694389"/>
    </source>
</evidence>
<reference evidence="1" key="2">
    <citation type="submission" date="2025-09" db="UniProtKB">
        <authorList>
            <consortium name="Ensembl"/>
        </authorList>
    </citation>
    <scope>IDENTIFICATION</scope>
</reference>
<keyword evidence="2" id="KW-1185">Reference proteome</keyword>
<accession>A0A8C4DET2</accession>
<dbReference type="AlphaFoldDB" id="A0A8C4DET2"/>
<name>A0A8C4DET2_DICLA</name>
<evidence type="ECO:0000313" key="1">
    <source>
        <dbReference type="Ensembl" id="ENSDLAP00005001693.1"/>
    </source>
</evidence>
<proteinExistence type="predicted"/>
<protein>
    <submittedName>
        <fullName evidence="1">Uncharacterized protein</fullName>
    </submittedName>
</protein>